<keyword evidence="1" id="KW-1277">Toxin-antitoxin system</keyword>
<evidence type="ECO:0000256" key="3">
    <source>
        <dbReference type="ARBA" id="ARBA00023315"/>
    </source>
</evidence>
<dbReference type="Proteomes" id="UP000003416">
    <property type="component" value="Unassembled WGS sequence"/>
</dbReference>
<organism evidence="4 5">
    <name type="scientific">Bacteroides fluxus YIT 12057</name>
    <dbReference type="NCBI Taxonomy" id="763034"/>
    <lineage>
        <taxon>Bacteria</taxon>
        <taxon>Pseudomonadati</taxon>
        <taxon>Bacteroidota</taxon>
        <taxon>Bacteroidia</taxon>
        <taxon>Bacteroidales</taxon>
        <taxon>Bacteroidaceae</taxon>
        <taxon>Bacteroides</taxon>
    </lineage>
</organism>
<name>F3PXK7_9BACE</name>
<keyword evidence="3" id="KW-0012">Acyltransferase</keyword>
<accession>F3PXK7</accession>
<dbReference type="GO" id="GO:0016746">
    <property type="term" value="F:acyltransferase activity"/>
    <property type="evidence" value="ECO:0007669"/>
    <property type="project" value="UniProtKB-KW"/>
</dbReference>
<dbReference type="HOGENOM" id="CLU_101288_2_0_10"/>
<evidence type="ECO:0000256" key="1">
    <source>
        <dbReference type="ARBA" id="ARBA00022649"/>
    </source>
</evidence>
<proteinExistence type="predicted"/>
<dbReference type="InterPro" id="IPR016181">
    <property type="entry name" value="Acyl_CoA_acyltransferase"/>
</dbReference>
<dbReference type="eggNOG" id="COG0454">
    <property type="taxonomic scope" value="Bacteria"/>
</dbReference>
<dbReference type="AlphaFoldDB" id="F3PXK7"/>
<dbReference type="RefSeq" id="WP_009126712.1">
    <property type="nucleotide sequence ID" value="NZ_GL882691.1"/>
</dbReference>
<keyword evidence="2 4" id="KW-0808">Transferase</keyword>
<dbReference type="PANTHER" id="PTHR36449:SF1">
    <property type="entry name" value="ACETYLTRANSFERASE"/>
    <property type="match status" value="1"/>
</dbReference>
<sequence length="177" mass="20522">MKEGTRVIRLSQDYTFKTFDCGNPDLNDFLLQDAKEYDKRLLSVTYILETEEDIVAYFSVSNDKIAIPDSDKATWRKIKALFPHRKHRSDYPAVKIGRFAVSLKYQHTQIGTDILDFIKDMFITNNRTGCSFVTVDALKSALPFYLKNNFLFLDKAMAADDTQETYLLYYNLAQLLD</sequence>
<evidence type="ECO:0000256" key="2">
    <source>
        <dbReference type="ARBA" id="ARBA00022679"/>
    </source>
</evidence>
<dbReference type="EMBL" id="AFBN01000099">
    <property type="protein sequence ID" value="EGF51589.1"/>
    <property type="molecule type" value="Genomic_DNA"/>
</dbReference>
<reference evidence="4 5" key="1">
    <citation type="submission" date="2011-02" db="EMBL/GenBank/DDBJ databases">
        <authorList>
            <person name="Weinstock G."/>
            <person name="Sodergren E."/>
            <person name="Clifton S."/>
            <person name="Fulton L."/>
            <person name="Fulton B."/>
            <person name="Courtney L."/>
            <person name="Fronick C."/>
            <person name="Harrison M."/>
            <person name="Strong C."/>
            <person name="Farmer C."/>
            <person name="Delahaunty K."/>
            <person name="Markovic C."/>
            <person name="Hall O."/>
            <person name="Minx P."/>
            <person name="Tomlinson C."/>
            <person name="Mitreva M."/>
            <person name="Hou S."/>
            <person name="Chen J."/>
            <person name="Wollam A."/>
            <person name="Pepin K.H."/>
            <person name="Johnson M."/>
            <person name="Bhonagiri V."/>
            <person name="Zhang X."/>
            <person name="Suruliraj S."/>
            <person name="Warren W."/>
            <person name="Chinwalla A."/>
            <person name="Mardis E.R."/>
            <person name="Wilson R.K."/>
        </authorList>
    </citation>
    <scope>NUCLEOTIDE SEQUENCE [LARGE SCALE GENOMIC DNA]</scope>
    <source>
        <strain evidence="4 5">YIT 12057</strain>
    </source>
</reference>
<gene>
    <name evidence="4" type="ORF">HMPREF9446_03505</name>
</gene>
<protein>
    <submittedName>
        <fullName evidence="4">Acetyltransferase, GNAT family</fullName>
    </submittedName>
</protein>
<dbReference type="PANTHER" id="PTHR36449">
    <property type="entry name" value="ACETYLTRANSFERASE-RELATED"/>
    <property type="match status" value="1"/>
</dbReference>
<dbReference type="SUPFAM" id="SSF55729">
    <property type="entry name" value="Acyl-CoA N-acyltransferases (Nat)"/>
    <property type="match status" value="1"/>
</dbReference>
<dbReference type="Gene3D" id="3.40.630.30">
    <property type="match status" value="1"/>
</dbReference>
<dbReference type="STRING" id="763034.HMPREF9446_03505"/>
<evidence type="ECO:0000313" key="4">
    <source>
        <dbReference type="EMBL" id="EGF51589.1"/>
    </source>
</evidence>
<dbReference type="GeneID" id="86050875"/>
<comment type="caution">
    <text evidence="4">The sequence shown here is derived from an EMBL/GenBank/DDBJ whole genome shotgun (WGS) entry which is preliminary data.</text>
</comment>
<keyword evidence="5" id="KW-1185">Reference proteome</keyword>
<evidence type="ECO:0000313" key="5">
    <source>
        <dbReference type="Proteomes" id="UP000003416"/>
    </source>
</evidence>